<dbReference type="InterPro" id="IPR018713">
    <property type="entry name" value="MPAB/Lcp_cat_dom"/>
</dbReference>
<dbReference type="EMBL" id="QHKI01000023">
    <property type="protein sequence ID" value="RSM82156.1"/>
    <property type="molecule type" value="Genomic_DNA"/>
</dbReference>
<dbReference type="Pfam" id="PF09995">
    <property type="entry name" value="MPAB_Lcp_cat"/>
    <property type="match status" value="1"/>
</dbReference>
<keyword evidence="3" id="KW-0808">Transferase</keyword>
<sequence>MLTPDVSPAGPPALTGPPSSETLKQRWPLCLREALVLVSRLLDLGDLATMGNLKRGIALTWAKALNADKLPGEQYTGPRGDPGLFGPKSVMWYVHDDPSGVVGGVMGLILGSLHEPTMHGTNKHSVYKDDPLGRLGRTVSFVNTMCWASTPVAEKMAQTVRRMHKHVHGTMPDGRPYDASSSEHLTWTGVTQAHGIIQAHLRYHPHPVSKAEVDRYYAEYAVITEMLGASDVPKTAADVDAYFEEMRPQLTYSEETADVVRFFTGPIGKTPVARAGSKLLNKAAFDLLPPFAKRLYRLPDNLIDQAITRQSLRVLLQMLRDAVGDSPIKTQALERATARPEVLSQTG</sequence>
<dbReference type="GO" id="GO:0016491">
    <property type="term" value="F:oxidoreductase activity"/>
    <property type="evidence" value="ECO:0007669"/>
    <property type="project" value="InterPro"/>
</dbReference>
<evidence type="ECO:0000313" key="3">
    <source>
        <dbReference type="EMBL" id="RSM82156.1"/>
    </source>
</evidence>
<comment type="caution">
    <text evidence="3">The sequence shown here is derived from an EMBL/GenBank/DDBJ whole genome shotgun (WGS) entry which is preliminary data.</text>
</comment>
<dbReference type="PANTHER" id="PTHR36151">
    <property type="entry name" value="BLR2777 PROTEIN"/>
    <property type="match status" value="1"/>
</dbReference>
<feature type="region of interest" description="Disordered" evidence="1">
    <location>
        <begin position="1"/>
        <end position="22"/>
    </location>
</feature>
<dbReference type="Proteomes" id="UP000287547">
    <property type="component" value="Unassembled WGS sequence"/>
</dbReference>
<dbReference type="OrthoDB" id="108890at2"/>
<dbReference type="GO" id="GO:0016301">
    <property type="term" value="F:kinase activity"/>
    <property type="evidence" value="ECO:0007669"/>
    <property type="project" value="UniProtKB-KW"/>
</dbReference>
<gene>
    <name evidence="3" type="ORF">DMH04_26070</name>
</gene>
<evidence type="ECO:0000256" key="1">
    <source>
        <dbReference type="SAM" id="MobiDB-lite"/>
    </source>
</evidence>
<feature type="domain" description="ER-bound oxygenase mpaB/mpaB'/Rubber oxygenase catalytic" evidence="2">
    <location>
        <begin position="92"/>
        <end position="314"/>
    </location>
</feature>
<reference evidence="3 4" key="1">
    <citation type="submission" date="2018-05" db="EMBL/GenBank/DDBJ databases">
        <title>Evolution of GPA BGCs.</title>
        <authorList>
            <person name="Waglechner N."/>
            <person name="Wright G.D."/>
        </authorList>
    </citation>
    <scope>NUCLEOTIDE SEQUENCE [LARGE SCALE GENOMIC DNA]</scope>
    <source>
        <strain evidence="3 4">A82846</strain>
    </source>
</reference>
<dbReference type="AlphaFoldDB" id="A0A428Z5I5"/>
<proteinExistence type="predicted"/>
<evidence type="ECO:0000259" key="2">
    <source>
        <dbReference type="Pfam" id="PF09995"/>
    </source>
</evidence>
<protein>
    <submittedName>
        <fullName evidence="3">Histidine kinase</fullName>
    </submittedName>
</protein>
<name>A0A428Z5I5_KIBAR</name>
<keyword evidence="3" id="KW-0418">Kinase</keyword>
<accession>A0A428Z5I5</accession>
<dbReference type="PANTHER" id="PTHR36151:SF3">
    <property type="entry name" value="ER-BOUND OXYGENASE MPAB_MPAB'_RUBBER OXYGENASE CATALYTIC DOMAIN-CONTAINING PROTEIN"/>
    <property type="match status" value="1"/>
</dbReference>
<evidence type="ECO:0000313" key="4">
    <source>
        <dbReference type="Proteomes" id="UP000287547"/>
    </source>
</evidence>
<organism evidence="3 4">
    <name type="scientific">Kibdelosporangium aridum</name>
    <dbReference type="NCBI Taxonomy" id="2030"/>
    <lineage>
        <taxon>Bacteria</taxon>
        <taxon>Bacillati</taxon>
        <taxon>Actinomycetota</taxon>
        <taxon>Actinomycetes</taxon>
        <taxon>Pseudonocardiales</taxon>
        <taxon>Pseudonocardiaceae</taxon>
        <taxon>Kibdelosporangium</taxon>
    </lineage>
</organism>